<dbReference type="PANTHER" id="PTHR48475">
    <property type="entry name" value="RIBONUCLEASE H"/>
    <property type="match status" value="1"/>
</dbReference>
<dbReference type="AlphaFoldDB" id="A0A1S3XHK9"/>
<gene>
    <name evidence="2" type="primary">LOC107765298</name>
</gene>
<evidence type="ECO:0000259" key="1">
    <source>
        <dbReference type="Pfam" id="PF17919"/>
    </source>
</evidence>
<dbReference type="PaxDb" id="4097-A0A1S3XHK9"/>
<dbReference type="OrthoDB" id="1712951at2759"/>
<dbReference type="SUPFAM" id="SSF56672">
    <property type="entry name" value="DNA/RNA polymerases"/>
    <property type="match status" value="1"/>
</dbReference>
<sequence>MRKLFLDEKNMNCSAILEEEEEDLTIQTVEDGALNPAKYDFGVPVGKLLGFIVSHRGIELDPSKIKAIQDLPPPKSKKDRKYATMSWTEECQKAFDKIKECLSKPHVLVPPEPERPLLLYLPALDGAFGCVLGQHDETRRKEQEIYYMSKKFIPYEAWYSLLERTCCALTWIADEALPFKAQLASLSFSNHIFQLSITLMDLVGTKN</sequence>
<organism evidence="2">
    <name type="scientific">Nicotiana tabacum</name>
    <name type="common">Common tobacco</name>
    <dbReference type="NCBI Taxonomy" id="4097"/>
    <lineage>
        <taxon>Eukaryota</taxon>
        <taxon>Viridiplantae</taxon>
        <taxon>Streptophyta</taxon>
        <taxon>Embryophyta</taxon>
        <taxon>Tracheophyta</taxon>
        <taxon>Spermatophyta</taxon>
        <taxon>Magnoliopsida</taxon>
        <taxon>eudicotyledons</taxon>
        <taxon>Gunneridae</taxon>
        <taxon>Pentapetalae</taxon>
        <taxon>asterids</taxon>
        <taxon>lamiids</taxon>
        <taxon>Solanales</taxon>
        <taxon>Solanaceae</taxon>
        <taxon>Nicotianoideae</taxon>
        <taxon>Nicotianeae</taxon>
        <taxon>Nicotiana</taxon>
    </lineage>
</organism>
<proteinExistence type="predicted"/>
<dbReference type="InterPro" id="IPR043502">
    <property type="entry name" value="DNA/RNA_pol_sf"/>
</dbReference>
<dbReference type="KEGG" id="nta:107765298"/>
<dbReference type="STRING" id="4097.A0A1S3XHK9"/>
<feature type="domain" description="Reverse transcriptase/retrotransposon-derived protein RNase H-like" evidence="1">
    <location>
        <begin position="87"/>
        <end position="174"/>
    </location>
</feature>
<dbReference type="PANTHER" id="PTHR48475:SF1">
    <property type="entry name" value="RNASE H TYPE-1 DOMAIN-CONTAINING PROTEIN"/>
    <property type="match status" value="1"/>
</dbReference>
<dbReference type="Pfam" id="PF17919">
    <property type="entry name" value="RT_RNaseH_2"/>
    <property type="match status" value="1"/>
</dbReference>
<reference evidence="2" key="1">
    <citation type="submission" date="2025-08" db="UniProtKB">
        <authorList>
            <consortium name="RefSeq"/>
        </authorList>
    </citation>
    <scope>IDENTIFICATION</scope>
</reference>
<evidence type="ECO:0000313" key="2">
    <source>
        <dbReference type="RefSeq" id="XP_016439411.1"/>
    </source>
</evidence>
<accession>A0A1S3XHK9</accession>
<dbReference type="InterPro" id="IPR041577">
    <property type="entry name" value="RT_RNaseH_2"/>
</dbReference>
<dbReference type="RefSeq" id="XP_016439411.1">
    <property type="nucleotide sequence ID" value="XM_016583925.1"/>
</dbReference>
<protein>
    <recommendedName>
        <fullName evidence="1">Reverse transcriptase/retrotransposon-derived protein RNase H-like domain-containing protein</fullName>
    </recommendedName>
</protein>
<name>A0A1S3XHK9_TOBAC</name>
<dbReference type="OMA" id="ATMSWTE"/>